<name>A0ABW7IDQ0_9VIBR</name>
<evidence type="ECO:0000313" key="3">
    <source>
        <dbReference type="Proteomes" id="UP001607125"/>
    </source>
</evidence>
<keyword evidence="1" id="KW-1133">Transmembrane helix</keyword>
<dbReference type="EC" id="3.1.3.-" evidence="2"/>
<feature type="transmembrane region" description="Helical" evidence="1">
    <location>
        <begin position="239"/>
        <end position="268"/>
    </location>
</feature>
<accession>A0ABW7IDQ0</accession>
<organism evidence="2 3">
    <name type="scientific">Vibrio barjaei</name>
    <dbReference type="NCBI Taxonomy" id="1676683"/>
    <lineage>
        <taxon>Bacteria</taxon>
        <taxon>Pseudomonadati</taxon>
        <taxon>Pseudomonadota</taxon>
        <taxon>Gammaproteobacteria</taxon>
        <taxon>Vibrionales</taxon>
        <taxon>Vibrionaceae</taxon>
        <taxon>Vibrio</taxon>
    </lineage>
</organism>
<keyword evidence="1" id="KW-0472">Membrane</keyword>
<keyword evidence="3" id="KW-1185">Reference proteome</keyword>
<dbReference type="RefSeq" id="WP_394628620.1">
    <property type="nucleotide sequence ID" value="NZ_JBIHSF010000005.1"/>
</dbReference>
<gene>
    <name evidence="2" type="ORF">ACGRH2_03990</name>
</gene>
<dbReference type="Pfam" id="PF12710">
    <property type="entry name" value="HAD"/>
    <property type="match status" value="1"/>
</dbReference>
<proteinExistence type="predicted"/>
<dbReference type="EMBL" id="JBIHSF010000005">
    <property type="protein sequence ID" value="MFH0259606.1"/>
    <property type="molecule type" value="Genomic_DNA"/>
</dbReference>
<keyword evidence="1" id="KW-0812">Transmembrane</keyword>
<dbReference type="GO" id="GO:0016787">
    <property type="term" value="F:hydrolase activity"/>
    <property type="evidence" value="ECO:0007669"/>
    <property type="project" value="UniProtKB-KW"/>
</dbReference>
<feature type="transmembrane region" description="Helical" evidence="1">
    <location>
        <begin position="45"/>
        <end position="62"/>
    </location>
</feature>
<feature type="transmembrane region" description="Helical" evidence="1">
    <location>
        <begin position="364"/>
        <end position="382"/>
    </location>
</feature>
<evidence type="ECO:0000256" key="1">
    <source>
        <dbReference type="SAM" id="Phobius"/>
    </source>
</evidence>
<evidence type="ECO:0000313" key="2">
    <source>
        <dbReference type="EMBL" id="MFH0259606.1"/>
    </source>
</evidence>
<sequence>MQYSENPDELKSFLEEHSGSAKKVIYDFDNTLFLDNSTNLYFNSIRPRWLVCLIFYFLNIVFDRFKIDRFIWEDYIKTVIGIYLFPLSYFRWKYRTAKYFAKELLNEELLLNESKESRKYIVISFGHKEIIEPLLKHMGIDYELICSKVLFNPKNIRKRGKLYYIEPFLNEGDKENCLFVTDSKDDSELLEYFDNSFLLVWRRQTSVNFHNVYLPLKYTARCKYNVKNILWNQHIGEDFVVLILAFGLYMPIDLIAILMLFISFFSVYEMGYYENDFSASKNEDNPSLSGKQKEFINYPIYRAGISWALVTSFIGVYFLSDKVIQDYSLWLSILCGLFLTFRIFNNIDVRHRIYLFPFLQIFKTFSYSLFFKLNPVGMILLFSQVMRQTTNYIVYRSGGEVRKFKRQNHRMLIFVVLLLCSIIASLIHVSDLFSVQFFIIMLWLLQRAITRDIGGYNNFFQKILLLPSMLLKKIQGR</sequence>
<reference evidence="2 3" key="1">
    <citation type="submission" date="2024-10" db="EMBL/GenBank/DDBJ databases">
        <authorList>
            <person name="Yibar A."/>
            <person name="Saticioglu I.B."/>
            <person name="Duman M."/>
            <person name="Ajmi N."/>
            <person name="Gurler F."/>
            <person name="Ay H."/>
            <person name="Onuk E."/>
            <person name="Guler S."/>
            <person name="Romalde J.L."/>
        </authorList>
    </citation>
    <scope>NUCLEOTIDE SEQUENCE [LARGE SCALE GENOMIC DNA]</scope>
    <source>
        <strain evidence="2 3">1-TCBS-B</strain>
    </source>
</reference>
<comment type="caution">
    <text evidence="2">The sequence shown here is derived from an EMBL/GenBank/DDBJ whole genome shotgun (WGS) entry which is preliminary data.</text>
</comment>
<feature type="transmembrane region" description="Helical" evidence="1">
    <location>
        <begin position="327"/>
        <end position="344"/>
    </location>
</feature>
<protein>
    <submittedName>
        <fullName evidence="2">HAD family hydrolase</fullName>
        <ecNumber evidence="2">3.1.3.-</ecNumber>
    </submittedName>
</protein>
<feature type="transmembrane region" description="Helical" evidence="1">
    <location>
        <begin position="412"/>
        <end position="445"/>
    </location>
</feature>
<dbReference type="InterPro" id="IPR036412">
    <property type="entry name" value="HAD-like_sf"/>
</dbReference>
<keyword evidence="2" id="KW-0378">Hydrolase</keyword>
<dbReference type="SUPFAM" id="SSF56784">
    <property type="entry name" value="HAD-like"/>
    <property type="match status" value="1"/>
</dbReference>
<feature type="transmembrane region" description="Helical" evidence="1">
    <location>
        <begin position="300"/>
        <end position="320"/>
    </location>
</feature>
<dbReference type="Proteomes" id="UP001607125">
    <property type="component" value="Unassembled WGS sequence"/>
</dbReference>